<keyword evidence="2" id="KW-1185">Reference proteome</keyword>
<evidence type="ECO:0000313" key="1">
    <source>
        <dbReference type="EMBL" id="RNA39804.1"/>
    </source>
</evidence>
<dbReference type="Proteomes" id="UP000276133">
    <property type="component" value="Unassembled WGS sequence"/>
</dbReference>
<dbReference type="EMBL" id="REGN01000703">
    <property type="protein sequence ID" value="RNA39804.1"/>
    <property type="molecule type" value="Genomic_DNA"/>
</dbReference>
<sequence length="72" mass="8289">MTSTPYFTVVKRMMNLFENGFDLKPENSILEAVSAKSGIETVFTFCTFLEKQHKYLHNSSSLTKNSFQINFV</sequence>
<comment type="caution">
    <text evidence="1">The sequence shown here is derived from an EMBL/GenBank/DDBJ whole genome shotgun (WGS) entry which is preliminary data.</text>
</comment>
<name>A0A3M7SVF7_BRAPC</name>
<evidence type="ECO:0000313" key="2">
    <source>
        <dbReference type="Proteomes" id="UP000276133"/>
    </source>
</evidence>
<protein>
    <submittedName>
        <fullName evidence="1">Uncharacterized protein</fullName>
    </submittedName>
</protein>
<gene>
    <name evidence="1" type="ORF">BpHYR1_034400</name>
</gene>
<proteinExistence type="predicted"/>
<accession>A0A3M7SVF7</accession>
<dbReference type="AlphaFoldDB" id="A0A3M7SVF7"/>
<reference evidence="1 2" key="1">
    <citation type="journal article" date="2018" name="Sci. Rep.">
        <title>Genomic signatures of local adaptation to the degree of environmental predictability in rotifers.</title>
        <authorList>
            <person name="Franch-Gras L."/>
            <person name="Hahn C."/>
            <person name="Garcia-Roger E.M."/>
            <person name="Carmona M.J."/>
            <person name="Serra M."/>
            <person name="Gomez A."/>
        </authorList>
    </citation>
    <scope>NUCLEOTIDE SEQUENCE [LARGE SCALE GENOMIC DNA]</scope>
    <source>
        <strain evidence="1">HYR1</strain>
    </source>
</reference>
<organism evidence="1 2">
    <name type="scientific">Brachionus plicatilis</name>
    <name type="common">Marine rotifer</name>
    <name type="synonym">Brachionus muelleri</name>
    <dbReference type="NCBI Taxonomy" id="10195"/>
    <lineage>
        <taxon>Eukaryota</taxon>
        <taxon>Metazoa</taxon>
        <taxon>Spiralia</taxon>
        <taxon>Gnathifera</taxon>
        <taxon>Rotifera</taxon>
        <taxon>Eurotatoria</taxon>
        <taxon>Monogononta</taxon>
        <taxon>Pseudotrocha</taxon>
        <taxon>Ploima</taxon>
        <taxon>Brachionidae</taxon>
        <taxon>Brachionus</taxon>
    </lineage>
</organism>